<sequence>MSSSATGGDTLGRAGDEASHSVSLSMEGVLPIRGVDGSTGETIPIDAAPSLREADDSFMADVVRWTALYMPLIMVEEDLTKLKEAYRISADIELMLSRPNERACFPKRKCTALHLNAFVSGMRLPMHPMFRRILGAYGLALTQVVPNGWSQIVGDMYLWFRHSFSMEMPLHVYQTVYQLKKLPKKKGREEEAVWYYFCP</sequence>
<evidence type="ECO:0000313" key="3">
    <source>
        <dbReference type="EMBL" id="KAL2492134.1"/>
    </source>
</evidence>
<gene>
    <name evidence="3" type="ORF">Adt_27762</name>
</gene>
<comment type="caution">
    <text evidence="3">The sequence shown here is derived from an EMBL/GenBank/DDBJ whole genome shotgun (WGS) entry which is preliminary data.</text>
</comment>
<name>A0ABD1RVU3_9LAMI</name>
<accession>A0ABD1RVU3</accession>
<dbReference type="Pfam" id="PF04195">
    <property type="entry name" value="Transposase_28"/>
    <property type="match status" value="1"/>
</dbReference>
<dbReference type="Proteomes" id="UP001604336">
    <property type="component" value="Unassembled WGS sequence"/>
</dbReference>
<organism evidence="3 4">
    <name type="scientific">Abeliophyllum distichum</name>
    <dbReference type="NCBI Taxonomy" id="126358"/>
    <lineage>
        <taxon>Eukaryota</taxon>
        <taxon>Viridiplantae</taxon>
        <taxon>Streptophyta</taxon>
        <taxon>Embryophyta</taxon>
        <taxon>Tracheophyta</taxon>
        <taxon>Spermatophyta</taxon>
        <taxon>Magnoliopsida</taxon>
        <taxon>eudicotyledons</taxon>
        <taxon>Gunneridae</taxon>
        <taxon>Pentapetalae</taxon>
        <taxon>asterids</taxon>
        <taxon>lamiids</taxon>
        <taxon>Lamiales</taxon>
        <taxon>Oleaceae</taxon>
        <taxon>Forsythieae</taxon>
        <taxon>Abeliophyllum</taxon>
    </lineage>
</organism>
<proteinExistence type="predicted"/>
<evidence type="ECO:0000256" key="1">
    <source>
        <dbReference type="SAM" id="MobiDB-lite"/>
    </source>
</evidence>
<evidence type="ECO:0000259" key="2">
    <source>
        <dbReference type="Pfam" id="PF04195"/>
    </source>
</evidence>
<feature type="region of interest" description="Disordered" evidence="1">
    <location>
        <begin position="1"/>
        <end position="22"/>
    </location>
</feature>
<keyword evidence="4" id="KW-1185">Reference proteome</keyword>
<reference evidence="4" key="1">
    <citation type="submission" date="2024-07" db="EMBL/GenBank/DDBJ databases">
        <title>Two chromosome-level genome assemblies of Korean endemic species Abeliophyllum distichum and Forsythia ovata (Oleaceae).</title>
        <authorList>
            <person name="Jang H."/>
        </authorList>
    </citation>
    <scope>NUCLEOTIDE SEQUENCE [LARGE SCALE GENOMIC DNA]</scope>
</reference>
<feature type="domain" description="Transposase (putative) gypsy type" evidence="2">
    <location>
        <begin position="114"/>
        <end position="180"/>
    </location>
</feature>
<dbReference type="InterPro" id="IPR007321">
    <property type="entry name" value="Transposase_28"/>
</dbReference>
<protein>
    <recommendedName>
        <fullName evidence="2">Transposase (putative) gypsy type domain-containing protein</fullName>
    </recommendedName>
</protein>
<evidence type="ECO:0000313" key="4">
    <source>
        <dbReference type="Proteomes" id="UP001604336"/>
    </source>
</evidence>
<dbReference type="EMBL" id="JBFOLK010000008">
    <property type="protein sequence ID" value="KAL2492134.1"/>
    <property type="molecule type" value="Genomic_DNA"/>
</dbReference>
<dbReference type="AlphaFoldDB" id="A0ABD1RVU3"/>